<name>A0A8J3IW10_9ACTN</name>
<dbReference type="InterPro" id="IPR000043">
    <property type="entry name" value="Adenosylhomocysteinase-like"/>
</dbReference>
<dbReference type="Gene3D" id="3.40.50.720">
    <property type="entry name" value="NAD(P)-binding Rossmann-like Domain"/>
    <property type="match status" value="1"/>
</dbReference>
<dbReference type="GO" id="GO:0033353">
    <property type="term" value="P:S-adenosylmethionine cycle"/>
    <property type="evidence" value="ECO:0007669"/>
    <property type="project" value="TreeGrafter"/>
</dbReference>
<dbReference type="SUPFAM" id="SSF51735">
    <property type="entry name" value="NAD(P)-binding Rossmann-fold domains"/>
    <property type="match status" value="1"/>
</dbReference>
<dbReference type="PANTHER" id="PTHR23420:SF0">
    <property type="entry name" value="ADENOSYLHOMOCYSTEINASE"/>
    <property type="match status" value="1"/>
</dbReference>
<dbReference type="EC" id="3.13.2.1" evidence="5 7"/>
<dbReference type="GO" id="GO:0005829">
    <property type="term" value="C:cytosol"/>
    <property type="evidence" value="ECO:0007669"/>
    <property type="project" value="TreeGrafter"/>
</dbReference>
<dbReference type="Proteomes" id="UP000612808">
    <property type="component" value="Unassembled WGS sequence"/>
</dbReference>
<gene>
    <name evidence="10" type="primary">ahcY_2</name>
    <name evidence="10" type="ORF">Aru02nite_06170</name>
</gene>
<dbReference type="UniPathway" id="UPA00314">
    <property type="reaction ID" value="UER00076"/>
</dbReference>
<evidence type="ECO:0000313" key="11">
    <source>
        <dbReference type="Proteomes" id="UP000612808"/>
    </source>
</evidence>
<evidence type="ECO:0000256" key="5">
    <source>
        <dbReference type="NCBIfam" id="TIGR00936"/>
    </source>
</evidence>
<evidence type="ECO:0000256" key="6">
    <source>
        <dbReference type="PIRSR" id="PIRSR001109-2"/>
    </source>
</evidence>
<dbReference type="SMART" id="SM00997">
    <property type="entry name" value="AdoHcyase_NAD"/>
    <property type="match status" value="1"/>
</dbReference>
<reference evidence="10" key="1">
    <citation type="submission" date="2021-01" db="EMBL/GenBank/DDBJ databases">
        <title>Whole genome shotgun sequence of Actinocatenispora rupis NBRC 107355.</title>
        <authorList>
            <person name="Komaki H."/>
            <person name="Tamura T."/>
        </authorList>
    </citation>
    <scope>NUCLEOTIDE SEQUENCE</scope>
    <source>
        <strain evidence="10">NBRC 107355</strain>
    </source>
</reference>
<comment type="catalytic activity">
    <reaction evidence="7">
        <text>S-adenosyl-L-homocysteine + H2O = L-homocysteine + adenosine</text>
        <dbReference type="Rhea" id="RHEA:21708"/>
        <dbReference type="ChEBI" id="CHEBI:15377"/>
        <dbReference type="ChEBI" id="CHEBI:16335"/>
        <dbReference type="ChEBI" id="CHEBI:57856"/>
        <dbReference type="ChEBI" id="CHEBI:58199"/>
        <dbReference type="EC" id="3.13.2.1"/>
    </reaction>
</comment>
<evidence type="ECO:0000256" key="7">
    <source>
        <dbReference type="RuleBase" id="RU000548"/>
    </source>
</evidence>
<evidence type="ECO:0000256" key="8">
    <source>
        <dbReference type="RuleBase" id="RU004166"/>
    </source>
</evidence>
<feature type="binding site" evidence="6">
    <location>
        <position position="242"/>
    </location>
    <ligand>
        <name>NAD(+)</name>
        <dbReference type="ChEBI" id="CHEBI:57540"/>
    </ligand>
</feature>
<evidence type="ECO:0000256" key="1">
    <source>
        <dbReference type="ARBA" id="ARBA00007122"/>
    </source>
</evidence>
<keyword evidence="3 7" id="KW-0378">Hydrolase</keyword>
<dbReference type="InterPro" id="IPR015878">
    <property type="entry name" value="Ado_hCys_hydrolase_NAD-bd"/>
</dbReference>
<organism evidence="10 11">
    <name type="scientific">Actinocatenispora rupis</name>
    <dbReference type="NCBI Taxonomy" id="519421"/>
    <lineage>
        <taxon>Bacteria</taxon>
        <taxon>Bacillati</taxon>
        <taxon>Actinomycetota</taxon>
        <taxon>Actinomycetes</taxon>
        <taxon>Micromonosporales</taxon>
        <taxon>Micromonosporaceae</taxon>
        <taxon>Actinocatenispora</taxon>
    </lineage>
</organism>
<evidence type="ECO:0000256" key="2">
    <source>
        <dbReference type="ARBA" id="ARBA00022563"/>
    </source>
</evidence>
<dbReference type="Pfam" id="PF00670">
    <property type="entry name" value="AdoHcyase_NAD"/>
    <property type="match status" value="1"/>
</dbReference>
<comment type="cofactor">
    <cofactor evidence="6 7">
        <name>NAD(+)</name>
        <dbReference type="ChEBI" id="CHEBI:57540"/>
    </cofactor>
    <text evidence="6 7">Binds 1 NAD(+) per subunit.</text>
</comment>
<dbReference type="Gene3D" id="3.40.50.1480">
    <property type="entry name" value="Adenosylhomocysteinase-like"/>
    <property type="match status" value="1"/>
</dbReference>
<feature type="domain" description="S-adenosyl-L-homocysteine hydrolase NAD binding" evidence="9">
    <location>
        <begin position="190"/>
        <end position="352"/>
    </location>
</feature>
<feature type="binding site" evidence="6">
    <location>
        <position position="346"/>
    </location>
    <ligand>
        <name>NAD(+)</name>
        <dbReference type="ChEBI" id="CHEBI:57540"/>
    </ligand>
</feature>
<comment type="pathway">
    <text evidence="7">Amino-acid biosynthesis; L-homocysteine biosynthesis; L-homocysteine from S-adenosyl-L-homocysteine: step 1/1.</text>
</comment>
<dbReference type="SMART" id="SM00996">
    <property type="entry name" value="AdoHcyase"/>
    <property type="match status" value="1"/>
</dbReference>
<dbReference type="PIRSF" id="PIRSF001109">
    <property type="entry name" value="Ad_hcy_hydrolase"/>
    <property type="match status" value="1"/>
</dbReference>
<evidence type="ECO:0000256" key="4">
    <source>
        <dbReference type="ARBA" id="ARBA00023027"/>
    </source>
</evidence>
<feature type="binding site" evidence="6">
    <location>
        <begin position="221"/>
        <end position="226"/>
    </location>
    <ligand>
        <name>NAD(+)</name>
        <dbReference type="ChEBI" id="CHEBI:57540"/>
    </ligand>
</feature>
<evidence type="ECO:0000256" key="3">
    <source>
        <dbReference type="ARBA" id="ARBA00022801"/>
    </source>
</evidence>
<feature type="binding site" evidence="6">
    <location>
        <begin position="298"/>
        <end position="300"/>
    </location>
    <ligand>
        <name>NAD(+)</name>
        <dbReference type="ChEBI" id="CHEBI:57540"/>
    </ligand>
</feature>
<evidence type="ECO:0000313" key="10">
    <source>
        <dbReference type="EMBL" id="GID09728.1"/>
    </source>
</evidence>
<dbReference type="PANTHER" id="PTHR23420">
    <property type="entry name" value="ADENOSYLHOMOCYSTEINASE"/>
    <property type="match status" value="1"/>
</dbReference>
<comment type="caution">
    <text evidence="10">The sequence shown here is derived from an EMBL/GenBank/DDBJ whole genome shotgun (WGS) entry which is preliminary data.</text>
</comment>
<dbReference type="InterPro" id="IPR036291">
    <property type="entry name" value="NAD(P)-bd_dom_sf"/>
</dbReference>
<dbReference type="CDD" id="cd00401">
    <property type="entry name" value="SAHH"/>
    <property type="match status" value="1"/>
</dbReference>
<dbReference type="FunFam" id="3.40.50.720:FF:000004">
    <property type="entry name" value="Adenosylhomocysteinase"/>
    <property type="match status" value="1"/>
</dbReference>
<dbReference type="GO" id="GO:0006730">
    <property type="term" value="P:one-carbon metabolic process"/>
    <property type="evidence" value="ECO:0007669"/>
    <property type="project" value="UniProtKB-UniRule"/>
</dbReference>
<dbReference type="SUPFAM" id="SSF52283">
    <property type="entry name" value="Formate/glycerate dehydrogenase catalytic domain-like"/>
    <property type="match status" value="1"/>
</dbReference>
<sequence length="422" mass="44293">MDAGDRYEVADLGSAAAGVRRVDWAERSMPVLRALRERFAVDRPFAGIRVAACLQVTAETAVLLRTLVAGGAEVRLAASNPLSTQDDTAAALAAEYGVGVFARSGVDAETYRRHVAAVLDVAPTLIFDEGGDLVDELHAAGRADLAAGVRAGCESTTSGVLRLRQMARAGALRFPMVALDQTPTRLLVDNRYGTGQSTVDGVLRATSMLLAGRTVVVAGYGQCGTGVAERARGLGARVVVTEVDPLRALAATLAGYQVLPMAEAAAVGEVFVTATGNRDVLRAEHFALMRDGAVLANAGHFDVEIDIPALTDLAVERHSGVRAHTDEYVLADGRRLLLLAEGRVVNLTAAEGNPAAVMDIAFAGQALTAAWLASAELPPGVHAVPDEIDREVAELRLAATHVRLDTLTPAQAGYLNSWHRAD</sequence>
<dbReference type="NCBIfam" id="TIGR00936">
    <property type="entry name" value="ahcY"/>
    <property type="match status" value="1"/>
</dbReference>
<dbReference type="InterPro" id="IPR042172">
    <property type="entry name" value="Adenosylhomocyst_ase-like_sf"/>
</dbReference>
<keyword evidence="4 6" id="KW-0520">NAD</keyword>
<comment type="similarity">
    <text evidence="1 8">Belongs to the adenosylhomocysteinase family.</text>
</comment>
<dbReference type="Pfam" id="PF05221">
    <property type="entry name" value="AdoHcyase"/>
    <property type="match status" value="2"/>
</dbReference>
<dbReference type="NCBIfam" id="NF004005">
    <property type="entry name" value="PRK05476.2-3"/>
    <property type="match status" value="1"/>
</dbReference>
<protein>
    <recommendedName>
        <fullName evidence="5 7">Adenosylhomocysteinase</fullName>
        <ecNumber evidence="5 7">3.13.2.1</ecNumber>
    </recommendedName>
</protein>
<dbReference type="AlphaFoldDB" id="A0A8J3IW10"/>
<keyword evidence="11" id="KW-1185">Reference proteome</keyword>
<evidence type="ECO:0000259" key="9">
    <source>
        <dbReference type="SMART" id="SM00997"/>
    </source>
</evidence>
<proteinExistence type="inferred from homology"/>
<accession>A0A8J3IW10</accession>
<dbReference type="GO" id="GO:0004013">
    <property type="term" value="F:adenosylhomocysteinase activity"/>
    <property type="evidence" value="ECO:0007669"/>
    <property type="project" value="UniProtKB-UniRule"/>
</dbReference>
<dbReference type="RefSeq" id="WP_203654700.1">
    <property type="nucleotide sequence ID" value="NZ_BAAAZM010000002.1"/>
</dbReference>
<dbReference type="EMBL" id="BOMB01000003">
    <property type="protein sequence ID" value="GID09728.1"/>
    <property type="molecule type" value="Genomic_DNA"/>
</dbReference>
<keyword evidence="2 7" id="KW-0554">One-carbon metabolism</keyword>